<comment type="caution">
    <text evidence="3">The sequence shown here is derived from an EMBL/GenBank/DDBJ whole genome shotgun (WGS) entry which is preliminary data.</text>
</comment>
<feature type="transmembrane region" description="Helical" evidence="1">
    <location>
        <begin position="228"/>
        <end position="247"/>
    </location>
</feature>
<keyword evidence="1" id="KW-1133">Transmembrane helix</keyword>
<protein>
    <recommendedName>
        <fullName evidence="2">DUF7702 domain-containing protein</fullName>
    </recommendedName>
</protein>
<evidence type="ECO:0000256" key="1">
    <source>
        <dbReference type="SAM" id="Phobius"/>
    </source>
</evidence>
<dbReference type="EMBL" id="NEXV01000298">
    <property type="protein sequence ID" value="PIG85861.1"/>
    <property type="molecule type" value="Genomic_DNA"/>
</dbReference>
<proteinExistence type="predicted"/>
<feature type="transmembrane region" description="Helical" evidence="1">
    <location>
        <begin position="12"/>
        <end position="31"/>
    </location>
</feature>
<dbReference type="AlphaFoldDB" id="A0A2G7G183"/>
<dbReference type="InterPro" id="IPR056119">
    <property type="entry name" value="DUF7702"/>
</dbReference>
<dbReference type="PANTHER" id="PTHR42109">
    <property type="entry name" value="UNPLACED GENOMIC SCAFFOLD UM_SCAF_CONTIG_1.265, WHOLE GENOME SHOTGUN SEQUENCE"/>
    <property type="match status" value="1"/>
</dbReference>
<gene>
    <name evidence="3" type="ORF">AARAC_001771</name>
</gene>
<dbReference type="Pfam" id="PF24800">
    <property type="entry name" value="DUF7702"/>
    <property type="match status" value="1"/>
</dbReference>
<dbReference type="PANTHER" id="PTHR42109:SF2">
    <property type="entry name" value="INTEGRAL MEMBRANE PROTEIN"/>
    <property type="match status" value="1"/>
</dbReference>
<reference evidence="3 4" key="1">
    <citation type="submission" date="2017-05" db="EMBL/GenBank/DDBJ databases">
        <title>Genome sequence for an aflatoxigenic pathogen of Argentinian peanut, Aspergillus arachidicola.</title>
        <authorList>
            <person name="Moore G."/>
            <person name="Beltz S.B."/>
            <person name="Mack B.M."/>
        </authorList>
    </citation>
    <scope>NUCLEOTIDE SEQUENCE [LARGE SCALE GENOMIC DNA]</scope>
    <source>
        <strain evidence="3 4">CBS 117610</strain>
    </source>
</reference>
<organism evidence="3 4">
    <name type="scientific">Aspergillus arachidicola</name>
    <dbReference type="NCBI Taxonomy" id="656916"/>
    <lineage>
        <taxon>Eukaryota</taxon>
        <taxon>Fungi</taxon>
        <taxon>Dikarya</taxon>
        <taxon>Ascomycota</taxon>
        <taxon>Pezizomycotina</taxon>
        <taxon>Eurotiomycetes</taxon>
        <taxon>Eurotiomycetidae</taxon>
        <taxon>Eurotiales</taxon>
        <taxon>Aspergillaceae</taxon>
        <taxon>Aspergillus</taxon>
        <taxon>Aspergillus subgen. Circumdati</taxon>
    </lineage>
</organism>
<keyword evidence="1" id="KW-0812">Transmembrane</keyword>
<evidence type="ECO:0000259" key="2">
    <source>
        <dbReference type="Pfam" id="PF24800"/>
    </source>
</evidence>
<feature type="transmembrane region" description="Helical" evidence="1">
    <location>
        <begin position="159"/>
        <end position="182"/>
    </location>
</feature>
<feature type="domain" description="DUF7702" evidence="2">
    <location>
        <begin position="63"/>
        <end position="248"/>
    </location>
</feature>
<keyword evidence="4" id="KW-1185">Reference proteome</keyword>
<feature type="transmembrane region" description="Helical" evidence="1">
    <location>
        <begin position="89"/>
        <end position="108"/>
    </location>
</feature>
<accession>A0A2G7G183</accession>
<name>A0A2G7G183_9EURO</name>
<feature type="transmembrane region" description="Helical" evidence="1">
    <location>
        <begin position="129"/>
        <end position="147"/>
    </location>
</feature>
<evidence type="ECO:0000313" key="3">
    <source>
        <dbReference type="EMBL" id="PIG85861.1"/>
    </source>
</evidence>
<keyword evidence="1" id="KW-0472">Membrane</keyword>
<feature type="non-terminal residue" evidence="3">
    <location>
        <position position="1"/>
    </location>
</feature>
<evidence type="ECO:0000313" key="4">
    <source>
        <dbReference type="Proteomes" id="UP000231358"/>
    </source>
</evidence>
<feature type="transmembrane region" description="Helical" evidence="1">
    <location>
        <begin position="52"/>
        <end position="69"/>
    </location>
</feature>
<dbReference type="Proteomes" id="UP000231358">
    <property type="component" value="Unassembled WGS sequence"/>
</dbReference>
<feature type="transmembrane region" description="Helical" evidence="1">
    <location>
        <begin position="194"/>
        <end position="216"/>
    </location>
</feature>
<sequence length="269" mass="29642">NMPILAYSPEKRHIAIAEVVIFSLIQIIQCTTRFMQEWKYWHHSKPKSVPRCVFYSWYGLIGLVAQLRIAGSGMVLSGSNDKKVIMTEAILQGIGLSPLLFEVSLVMLRSGQTGRTGPGNSRYPKTIRFLLHFFRFPVFFGIVLIVVGESTAVYACKVVGSVLLVLIFAFGCGLFSWLAVAYRSVLPRAGHRCVLLVLTALPFFVVRIAYMLLAQYGPERFDPANGDGGVMVGMGLLMEIVIMIILLSARAVAEPIRGGVESGVEEARV</sequence>